<accession>A0A6J6GHM7</accession>
<evidence type="ECO:0000256" key="1">
    <source>
        <dbReference type="ARBA" id="ARBA00004651"/>
    </source>
</evidence>
<proteinExistence type="predicted"/>
<dbReference type="PANTHER" id="PTHR30086:SF20">
    <property type="entry name" value="ARGININE EXPORTER PROTEIN ARGO-RELATED"/>
    <property type="match status" value="1"/>
</dbReference>
<dbReference type="AlphaFoldDB" id="A0A6J6GHM7"/>
<dbReference type="GO" id="GO:0005886">
    <property type="term" value="C:plasma membrane"/>
    <property type="evidence" value="ECO:0007669"/>
    <property type="project" value="UniProtKB-SubCell"/>
</dbReference>
<evidence type="ECO:0000256" key="4">
    <source>
        <dbReference type="ARBA" id="ARBA00022989"/>
    </source>
</evidence>
<keyword evidence="4 6" id="KW-1133">Transmembrane helix</keyword>
<evidence type="ECO:0000256" key="6">
    <source>
        <dbReference type="SAM" id="Phobius"/>
    </source>
</evidence>
<dbReference type="PIRSF" id="PIRSF006324">
    <property type="entry name" value="LeuE"/>
    <property type="match status" value="1"/>
</dbReference>
<organism evidence="7">
    <name type="scientific">freshwater metagenome</name>
    <dbReference type="NCBI Taxonomy" id="449393"/>
    <lineage>
        <taxon>unclassified sequences</taxon>
        <taxon>metagenomes</taxon>
        <taxon>ecological metagenomes</taxon>
    </lineage>
</organism>
<evidence type="ECO:0000313" key="7">
    <source>
        <dbReference type="EMBL" id="CAB4599183.1"/>
    </source>
</evidence>
<comment type="subcellular location">
    <subcellularLocation>
        <location evidence="1">Cell membrane</location>
        <topology evidence="1">Multi-pass membrane protein</topology>
    </subcellularLocation>
</comment>
<feature type="transmembrane region" description="Helical" evidence="6">
    <location>
        <begin position="189"/>
        <end position="208"/>
    </location>
</feature>
<feature type="transmembrane region" description="Helical" evidence="6">
    <location>
        <begin position="116"/>
        <end position="137"/>
    </location>
</feature>
<feature type="transmembrane region" description="Helical" evidence="6">
    <location>
        <begin position="41"/>
        <end position="66"/>
    </location>
</feature>
<evidence type="ECO:0000256" key="3">
    <source>
        <dbReference type="ARBA" id="ARBA00022692"/>
    </source>
</evidence>
<reference evidence="7" key="1">
    <citation type="submission" date="2020-05" db="EMBL/GenBank/DDBJ databases">
        <authorList>
            <person name="Chiriac C."/>
            <person name="Salcher M."/>
            <person name="Ghai R."/>
            <person name="Kavagutti S V."/>
        </authorList>
    </citation>
    <scope>NUCLEOTIDE SEQUENCE</scope>
</reference>
<protein>
    <submittedName>
        <fullName evidence="7">Unannotated protein</fullName>
    </submittedName>
</protein>
<feature type="transmembrane region" description="Helical" evidence="6">
    <location>
        <begin position="143"/>
        <end position="168"/>
    </location>
</feature>
<gene>
    <name evidence="7" type="ORF">UFOPK1722_02095</name>
</gene>
<feature type="transmembrane region" description="Helical" evidence="6">
    <location>
        <begin position="78"/>
        <end position="95"/>
    </location>
</feature>
<keyword evidence="2" id="KW-1003">Cell membrane</keyword>
<dbReference type="Pfam" id="PF01810">
    <property type="entry name" value="LysE"/>
    <property type="match status" value="1"/>
</dbReference>
<feature type="transmembrane region" description="Helical" evidence="6">
    <location>
        <begin position="6"/>
        <end position="29"/>
    </location>
</feature>
<dbReference type="InterPro" id="IPR001123">
    <property type="entry name" value="LeuE-type"/>
</dbReference>
<dbReference type="PANTHER" id="PTHR30086">
    <property type="entry name" value="ARGININE EXPORTER PROTEIN ARGO"/>
    <property type="match status" value="1"/>
</dbReference>
<dbReference type="GO" id="GO:0015171">
    <property type="term" value="F:amino acid transmembrane transporter activity"/>
    <property type="evidence" value="ECO:0007669"/>
    <property type="project" value="TreeGrafter"/>
</dbReference>
<name>A0A6J6GHM7_9ZZZZ</name>
<dbReference type="EMBL" id="CAEZTS010000283">
    <property type="protein sequence ID" value="CAB4599183.1"/>
    <property type="molecule type" value="Genomic_DNA"/>
</dbReference>
<sequence>MPDLGSIITFGVASIALLLIPGPAVIYILNRSVSDGREVGLAAVAGLELGNMVHVVAASAGLSAVLATSATAFNTVKWLGAGYLVFVGVRTLLMRPATMSGDSTSVTLKRSFTQGVVVNTLNPKVALFFVSYLPQFIDADKGAAWSQALVLGTVFVLIGCCTDGMYALTASALRNKLLTGRTLPIVQRYVAGTVFVALGVMAATTSPASSK</sequence>
<keyword evidence="5 6" id="KW-0472">Membrane</keyword>
<evidence type="ECO:0000256" key="2">
    <source>
        <dbReference type="ARBA" id="ARBA00022475"/>
    </source>
</evidence>
<evidence type="ECO:0000256" key="5">
    <source>
        <dbReference type="ARBA" id="ARBA00023136"/>
    </source>
</evidence>
<keyword evidence="3 6" id="KW-0812">Transmembrane</keyword>